<dbReference type="AlphaFoldDB" id="V2Y6E5"/>
<keyword evidence="4" id="KW-1185">Reference proteome</keyword>
<dbReference type="KEGG" id="mrr:Moror_5827"/>
<feature type="compositionally biased region" description="Basic and acidic residues" evidence="1">
    <location>
        <begin position="372"/>
        <end position="390"/>
    </location>
</feature>
<feature type="region of interest" description="Disordered" evidence="1">
    <location>
        <begin position="464"/>
        <end position="501"/>
    </location>
</feature>
<evidence type="ECO:0000313" key="4">
    <source>
        <dbReference type="Proteomes" id="UP000017559"/>
    </source>
</evidence>
<keyword evidence="2" id="KW-0812">Transmembrane</keyword>
<dbReference type="OrthoDB" id="2576334at2759"/>
<feature type="region of interest" description="Disordered" evidence="1">
    <location>
        <begin position="372"/>
        <end position="412"/>
    </location>
</feature>
<sequence>MDPLPYNITINSQSAAIVYTPSRNGNDTLEGGWNVMYTDGTAQNVVGRQGVGDSYLQTKLFGASMSITWIGTAAYIYGNSTAPYYTLVDGALNIGPRVPQSNLLASVTGLPYGSHTIILAQNGTDLLGFHHAILTIGIGYEGSSFQVQNQSVPAVINDRPNDAFFDLRKLTTYTSWGLEPAELEEVLPNSGHQPVPRAVSGVLESTNDPSLVFKITNSSAFFVRGYVAPQRQSKMATLTPGLNGEPFKVTVFNDYSSILDFDQVLYWESGLNRDQTYTVAIRASGSVGLQRMDFHTLDIIDGYFVRGPNPSKGTLGETSSSAANQLSAGSIGGIVVGVVLSVLIIIILVLRCRRGYSKASNITAFVETRSDYPRHRGSDSKSKRSPNHESEPEDAPPSPSLESNTPPGVSAGLTSHALRHLRRIRWSFAPPAPIRETDAGPATLPPEYDHSWIVNAPAPVSASPRRVLPILPGPGPGSAPPIPRDKIEHDSSEQTTDPSSS</sequence>
<protein>
    <recommendedName>
        <fullName evidence="5">Transmembrane protein</fullName>
    </recommendedName>
</protein>
<evidence type="ECO:0000256" key="2">
    <source>
        <dbReference type="SAM" id="Phobius"/>
    </source>
</evidence>
<evidence type="ECO:0000313" key="3">
    <source>
        <dbReference type="EMBL" id="ESK87239.1"/>
    </source>
</evidence>
<feature type="compositionally biased region" description="Basic and acidic residues" evidence="1">
    <location>
        <begin position="483"/>
        <end position="492"/>
    </location>
</feature>
<feature type="transmembrane region" description="Helical" evidence="2">
    <location>
        <begin position="328"/>
        <end position="350"/>
    </location>
</feature>
<evidence type="ECO:0008006" key="5">
    <source>
        <dbReference type="Google" id="ProtNLM"/>
    </source>
</evidence>
<accession>V2Y6E5</accession>
<name>V2Y6E5_MONRO</name>
<proteinExistence type="predicted"/>
<comment type="caution">
    <text evidence="3">The sequence shown here is derived from an EMBL/GenBank/DDBJ whole genome shotgun (WGS) entry which is preliminary data.</text>
</comment>
<feature type="compositionally biased region" description="Pro residues" evidence="1">
    <location>
        <begin position="471"/>
        <end position="482"/>
    </location>
</feature>
<dbReference type="EMBL" id="AWSO01000819">
    <property type="protein sequence ID" value="ESK87239.1"/>
    <property type="molecule type" value="Genomic_DNA"/>
</dbReference>
<gene>
    <name evidence="3" type="ORF">Moror_5827</name>
</gene>
<dbReference type="HOGENOM" id="CLU_041311_0_0_1"/>
<evidence type="ECO:0000256" key="1">
    <source>
        <dbReference type="SAM" id="MobiDB-lite"/>
    </source>
</evidence>
<keyword evidence="2" id="KW-1133">Transmembrane helix</keyword>
<reference evidence="3 4" key="1">
    <citation type="journal article" date="2014" name="BMC Genomics">
        <title>Genome and secretome analysis of the hemibiotrophic fungal pathogen, Moniliophthora roreri, which causes frosty pod rot disease of cacao: mechanisms of the biotrophic and necrotrophic phases.</title>
        <authorList>
            <person name="Meinhardt L.W."/>
            <person name="Costa G.G.L."/>
            <person name="Thomazella D.P.T."/>
            <person name="Teixeira P.J.P.L."/>
            <person name="Carazzolle M.F."/>
            <person name="Schuster S.C."/>
            <person name="Carlson J.E."/>
            <person name="Guiltinan M.J."/>
            <person name="Mieczkowski P."/>
            <person name="Farmer A."/>
            <person name="Ramaraj T."/>
            <person name="Crozier J."/>
            <person name="Davis R.E."/>
            <person name="Shao J."/>
            <person name="Melnick R.L."/>
            <person name="Pereira G.A.G."/>
            <person name="Bailey B.A."/>
        </authorList>
    </citation>
    <scope>NUCLEOTIDE SEQUENCE [LARGE SCALE GENOMIC DNA]</scope>
    <source>
        <strain evidence="3 4">MCA 2997</strain>
    </source>
</reference>
<organism evidence="3 4">
    <name type="scientific">Moniliophthora roreri (strain MCA 2997)</name>
    <name type="common">Cocoa frosty pod rot fungus</name>
    <name type="synonym">Crinipellis roreri</name>
    <dbReference type="NCBI Taxonomy" id="1381753"/>
    <lineage>
        <taxon>Eukaryota</taxon>
        <taxon>Fungi</taxon>
        <taxon>Dikarya</taxon>
        <taxon>Basidiomycota</taxon>
        <taxon>Agaricomycotina</taxon>
        <taxon>Agaricomycetes</taxon>
        <taxon>Agaricomycetidae</taxon>
        <taxon>Agaricales</taxon>
        <taxon>Marasmiineae</taxon>
        <taxon>Marasmiaceae</taxon>
        <taxon>Moniliophthora</taxon>
    </lineage>
</organism>
<dbReference type="Proteomes" id="UP000017559">
    <property type="component" value="Unassembled WGS sequence"/>
</dbReference>
<keyword evidence="2" id="KW-0472">Membrane</keyword>